<name>A0AAV4UQV9_CAEEX</name>
<accession>A0AAV4UQV9</accession>
<protein>
    <submittedName>
        <fullName evidence="2">Uncharacterized protein</fullName>
    </submittedName>
</protein>
<gene>
    <name evidence="2" type="ORF">CEXT_378571</name>
</gene>
<sequence>MAGENTRLIEDSPLLSMDPQVREFVNSCPVPITPDSGSGPGPVTVPGHGPSPGPSGLPTLPTPTTATGSAAASNRILSRNANGTKVFTLDTFDRCSEMLEKEGKGILYANFFPLPLALFFSLIPRCKPFCAAATQALGLPAASLGKADDMLQLPVLYVELLGKQ</sequence>
<dbReference type="AlphaFoldDB" id="A0AAV4UQV9"/>
<proteinExistence type="predicted"/>
<comment type="caution">
    <text evidence="2">The sequence shown here is derived from an EMBL/GenBank/DDBJ whole genome shotgun (WGS) entry which is preliminary data.</text>
</comment>
<dbReference type="EMBL" id="BPLR01013286">
    <property type="protein sequence ID" value="GIY60167.1"/>
    <property type="molecule type" value="Genomic_DNA"/>
</dbReference>
<feature type="region of interest" description="Disordered" evidence="1">
    <location>
        <begin position="32"/>
        <end position="70"/>
    </location>
</feature>
<evidence type="ECO:0000313" key="3">
    <source>
        <dbReference type="Proteomes" id="UP001054945"/>
    </source>
</evidence>
<reference evidence="2 3" key="1">
    <citation type="submission" date="2021-06" db="EMBL/GenBank/DDBJ databases">
        <title>Caerostris extrusa draft genome.</title>
        <authorList>
            <person name="Kono N."/>
            <person name="Arakawa K."/>
        </authorList>
    </citation>
    <scope>NUCLEOTIDE SEQUENCE [LARGE SCALE GENOMIC DNA]</scope>
</reference>
<evidence type="ECO:0000256" key="1">
    <source>
        <dbReference type="SAM" id="MobiDB-lite"/>
    </source>
</evidence>
<evidence type="ECO:0000313" key="2">
    <source>
        <dbReference type="EMBL" id="GIY60167.1"/>
    </source>
</evidence>
<dbReference type="Proteomes" id="UP001054945">
    <property type="component" value="Unassembled WGS sequence"/>
</dbReference>
<organism evidence="2 3">
    <name type="scientific">Caerostris extrusa</name>
    <name type="common">Bark spider</name>
    <name type="synonym">Caerostris bankana</name>
    <dbReference type="NCBI Taxonomy" id="172846"/>
    <lineage>
        <taxon>Eukaryota</taxon>
        <taxon>Metazoa</taxon>
        <taxon>Ecdysozoa</taxon>
        <taxon>Arthropoda</taxon>
        <taxon>Chelicerata</taxon>
        <taxon>Arachnida</taxon>
        <taxon>Araneae</taxon>
        <taxon>Araneomorphae</taxon>
        <taxon>Entelegynae</taxon>
        <taxon>Araneoidea</taxon>
        <taxon>Araneidae</taxon>
        <taxon>Caerostris</taxon>
    </lineage>
</organism>
<feature type="compositionally biased region" description="Low complexity" evidence="1">
    <location>
        <begin position="56"/>
        <end position="70"/>
    </location>
</feature>
<keyword evidence="3" id="KW-1185">Reference proteome</keyword>